<dbReference type="STRING" id="553219.CAMSH0001_0319"/>
<evidence type="ECO:0000313" key="1">
    <source>
        <dbReference type="EMBL" id="EET79823.1"/>
    </source>
</evidence>
<dbReference type="Proteomes" id="UP000003107">
    <property type="component" value="Unassembled WGS sequence"/>
</dbReference>
<proteinExistence type="predicted"/>
<comment type="caution">
    <text evidence="1">The sequence shown here is derived from an EMBL/GenBank/DDBJ whole genome shotgun (WGS) entry which is preliminary data.</text>
</comment>
<dbReference type="AlphaFoldDB" id="C6RF15"/>
<organism evidence="1 2">
    <name type="scientific">Campylobacter showae RM3277</name>
    <dbReference type="NCBI Taxonomy" id="553219"/>
    <lineage>
        <taxon>Bacteria</taxon>
        <taxon>Pseudomonadati</taxon>
        <taxon>Campylobacterota</taxon>
        <taxon>Epsilonproteobacteria</taxon>
        <taxon>Campylobacterales</taxon>
        <taxon>Campylobacteraceae</taxon>
        <taxon>Campylobacter</taxon>
    </lineage>
</organism>
<evidence type="ECO:0000313" key="2">
    <source>
        <dbReference type="Proteomes" id="UP000003107"/>
    </source>
</evidence>
<protein>
    <submittedName>
        <fullName evidence="1">Uncharacterized protein</fullName>
    </submittedName>
</protein>
<gene>
    <name evidence="1" type="ORF">CAMSH0001_0319</name>
</gene>
<accession>C6RF15</accession>
<keyword evidence="2" id="KW-1185">Reference proteome</keyword>
<dbReference type="EMBL" id="ACVQ01000017">
    <property type="protein sequence ID" value="EET79823.1"/>
    <property type="molecule type" value="Genomic_DNA"/>
</dbReference>
<sequence>MFSAFAEDIEVIQKRYKYLFENYSFQYKIAKIVCILLFDLLL</sequence>
<name>C6RF15_9BACT</name>
<reference evidence="1 2" key="1">
    <citation type="submission" date="2009-07" db="EMBL/GenBank/DDBJ databases">
        <authorList>
            <person name="Madupu R."/>
            <person name="Sebastian Y."/>
            <person name="Durkin A.S."/>
            <person name="Torralba M."/>
            <person name="Methe B."/>
            <person name="Sutton G.G."/>
            <person name="Strausberg R.L."/>
            <person name="Nelson K.E."/>
        </authorList>
    </citation>
    <scope>NUCLEOTIDE SEQUENCE [LARGE SCALE GENOMIC DNA]</scope>
    <source>
        <strain evidence="1 2">RM3277</strain>
    </source>
</reference>